<comment type="caution">
    <text evidence="1">The sequence shown here is derived from an EMBL/GenBank/DDBJ whole genome shotgun (WGS) entry which is preliminary data.</text>
</comment>
<accession>A0A3M0JGK3</accession>
<gene>
    <name evidence="1" type="ORF">DUI87_23516</name>
</gene>
<dbReference type="EMBL" id="QRBI01000145">
    <property type="protein sequence ID" value="RMC00106.1"/>
    <property type="molecule type" value="Genomic_DNA"/>
</dbReference>
<evidence type="ECO:0000313" key="2">
    <source>
        <dbReference type="Proteomes" id="UP000269221"/>
    </source>
</evidence>
<name>A0A3M0JGK3_HIRRU</name>
<sequence length="149" mass="16520">MEFAIGYRAELRTLQLAEQQAGTPRMELVSAHAPERIAIAQTLALGLAGSLLLRVCQQSSELECGLTSGMKFHGFLVHFRSYPTKSHHTHLDNNWQSVIQNDQDGGAGIGYFSLMQRVINASLPCEIKPSLWALEESEFLSKDKEDFAA</sequence>
<protein>
    <submittedName>
        <fullName evidence="1">Uncharacterized protein</fullName>
    </submittedName>
</protein>
<dbReference type="Proteomes" id="UP000269221">
    <property type="component" value="Unassembled WGS sequence"/>
</dbReference>
<reference evidence="1 2" key="1">
    <citation type="submission" date="2018-07" db="EMBL/GenBank/DDBJ databases">
        <title>A high quality draft genome assembly of the barn swallow (H. rustica rustica).</title>
        <authorList>
            <person name="Formenti G."/>
            <person name="Chiara M."/>
            <person name="Poveda L."/>
            <person name="Francoijs K.-J."/>
            <person name="Bonisoli-Alquati A."/>
            <person name="Canova L."/>
            <person name="Gianfranceschi L."/>
            <person name="Horner D.S."/>
            <person name="Saino N."/>
        </authorList>
    </citation>
    <scope>NUCLEOTIDE SEQUENCE [LARGE SCALE GENOMIC DNA]</scope>
    <source>
        <strain evidence="1">Chelidonia</strain>
        <tissue evidence="1">Blood</tissue>
    </source>
</reference>
<proteinExistence type="predicted"/>
<dbReference type="AlphaFoldDB" id="A0A3M0JGK3"/>
<keyword evidence="2" id="KW-1185">Reference proteome</keyword>
<evidence type="ECO:0000313" key="1">
    <source>
        <dbReference type="EMBL" id="RMC00106.1"/>
    </source>
</evidence>
<organism evidence="1 2">
    <name type="scientific">Hirundo rustica rustica</name>
    <dbReference type="NCBI Taxonomy" id="333673"/>
    <lineage>
        <taxon>Eukaryota</taxon>
        <taxon>Metazoa</taxon>
        <taxon>Chordata</taxon>
        <taxon>Craniata</taxon>
        <taxon>Vertebrata</taxon>
        <taxon>Euteleostomi</taxon>
        <taxon>Archelosauria</taxon>
        <taxon>Archosauria</taxon>
        <taxon>Dinosauria</taxon>
        <taxon>Saurischia</taxon>
        <taxon>Theropoda</taxon>
        <taxon>Coelurosauria</taxon>
        <taxon>Aves</taxon>
        <taxon>Neognathae</taxon>
        <taxon>Neoaves</taxon>
        <taxon>Telluraves</taxon>
        <taxon>Australaves</taxon>
        <taxon>Passeriformes</taxon>
        <taxon>Sylvioidea</taxon>
        <taxon>Hirundinidae</taxon>
        <taxon>Hirundo</taxon>
    </lineage>
</organism>